<organism evidence="2 3">
    <name type="scientific">Intrasporangium oryzae NRRL B-24470</name>
    <dbReference type="NCBI Taxonomy" id="1386089"/>
    <lineage>
        <taxon>Bacteria</taxon>
        <taxon>Bacillati</taxon>
        <taxon>Actinomycetota</taxon>
        <taxon>Actinomycetes</taxon>
        <taxon>Micrococcales</taxon>
        <taxon>Intrasporangiaceae</taxon>
        <taxon>Intrasporangium</taxon>
    </lineage>
</organism>
<evidence type="ECO:0000313" key="3">
    <source>
        <dbReference type="Proteomes" id="UP000019489"/>
    </source>
</evidence>
<accession>W9GBM4</accession>
<keyword evidence="1" id="KW-0812">Transmembrane</keyword>
<keyword evidence="1" id="KW-0472">Membrane</keyword>
<feature type="transmembrane region" description="Helical" evidence="1">
    <location>
        <begin position="91"/>
        <end position="110"/>
    </location>
</feature>
<keyword evidence="1" id="KW-1133">Transmembrane helix</keyword>
<dbReference type="RefSeq" id="WP_034802642.1">
    <property type="nucleotide sequence ID" value="NZ_AWSA01000009.1"/>
</dbReference>
<evidence type="ECO:0000313" key="2">
    <source>
        <dbReference type="EMBL" id="EWT02622.1"/>
    </source>
</evidence>
<sequence>MRRFAALDLYGTSGTLRRRRIVLAEFVVGTAALMALGAVIWRHGSWQWGVWLMGCGLSYGALAAHAVTLFPTASLEAELSGVDTAAEIRRYSLAQLLLFVPGVVAVAALVEALHPAYRGRARRANRKS</sequence>
<dbReference type="OrthoDB" id="3404587at2"/>
<dbReference type="AlphaFoldDB" id="W9GBM4"/>
<evidence type="ECO:0000256" key="1">
    <source>
        <dbReference type="SAM" id="Phobius"/>
    </source>
</evidence>
<feature type="transmembrane region" description="Helical" evidence="1">
    <location>
        <begin position="48"/>
        <end position="70"/>
    </location>
</feature>
<dbReference type="EMBL" id="AWSA01000009">
    <property type="protein sequence ID" value="EWT02622.1"/>
    <property type="molecule type" value="Genomic_DNA"/>
</dbReference>
<protein>
    <submittedName>
        <fullName evidence="2">Uncharacterized protein</fullName>
    </submittedName>
</protein>
<proteinExistence type="predicted"/>
<reference evidence="2 3" key="1">
    <citation type="submission" date="2013-08" db="EMBL/GenBank/DDBJ databases">
        <title>Intrasporangium oryzae NRRL B-24470.</title>
        <authorList>
            <person name="Liu H."/>
            <person name="Wang G."/>
        </authorList>
    </citation>
    <scope>NUCLEOTIDE SEQUENCE [LARGE SCALE GENOMIC DNA]</scope>
    <source>
        <strain evidence="2 3">NRRL B-24470</strain>
    </source>
</reference>
<dbReference type="Proteomes" id="UP000019489">
    <property type="component" value="Unassembled WGS sequence"/>
</dbReference>
<gene>
    <name evidence="2" type="ORF">N865_02540</name>
</gene>
<comment type="caution">
    <text evidence="2">The sequence shown here is derived from an EMBL/GenBank/DDBJ whole genome shotgun (WGS) entry which is preliminary data.</text>
</comment>
<keyword evidence="3" id="KW-1185">Reference proteome</keyword>
<name>W9GBM4_9MICO</name>
<feature type="transmembrane region" description="Helical" evidence="1">
    <location>
        <begin position="21"/>
        <end position="42"/>
    </location>
</feature>